<feature type="binding site" evidence="6">
    <location>
        <position position="78"/>
    </location>
    <ligand>
        <name>substrate</name>
    </ligand>
</feature>
<reference evidence="8 9" key="1">
    <citation type="submission" date="2016-10" db="EMBL/GenBank/DDBJ databases">
        <title>Rodentibacter gen. nov. and new species.</title>
        <authorList>
            <person name="Christensen H."/>
        </authorList>
    </citation>
    <scope>NUCLEOTIDE SEQUENCE [LARGE SCALE GENOMIC DNA]</scope>
    <source>
        <strain evidence="8 9">CCUG17206</strain>
    </source>
</reference>
<keyword evidence="4 6" id="KW-0486">Methionine biosynthesis</keyword>
<dbReference type="EMBL" id="MLHJ01000067">
    <property type="protein sequence ID" value="OOF42145.1"/>
    <property type="molecule type" value="Genomic_DNA"/>
</dbReference>
<feature type="active site" description="Proton donor" evidence="6">
    <location>
        <position position="197"/>
    </location>
</feature>
<dbReference type="Proteomes" id="UP000189433">
    <property type="component" value="Unassembled WGS sequence"/>
</dbReference>
<evidence type="ECO:0000256" key="4">
    <source>
        <dbReference type="ARBA" id="ARBA00023167"/>
    </source>
</evidence>
<dbReference type="Pfam" id="PF01048">
    <property type="entry name" value="PNP_UDP_1"/>
    <property type="match status" value="1"/>
</dbReference>
<dbReference type="EC" id="3.2.2.9" evidence="6"/>
<accession>A0A1V3IKK9</accession>
<dbReference type="GO" id="GO:0009164">
    <property type="term" value="P:nucleoside catabolic process"/>
    <property type="evidence" value="ECO:0007669"/>
    <property type="project" value="InterPro"/>
</dbReference>
<dbReference type="CDD" id="cd09008">
    <property type="entry name" value="MTAN"/>
    <property type="match status" value="1"/>
</dbReference>
<dbReference type="NCBIfam" id="TIGR01704">
    <property type="entry name" value="MTA_SAH-Nsdase"/>
    <property type="match status" value="1"/>
</dbReference>
<comment type="catalytic activity">
    <reaction evidence="6">
        <text>S-methyl-5'-thioadenosine + H2O = 5-(methylsulfanyl)-D-ribose + adenine</text>
        <dbReference type="Rhea" id="RHEA:13617"/>
        <dbReference type="ChEBI" id="CHEBI:15377"/>
        <dbReference type="ChEBI" id="CHEBI:16708"/>
        <dbReference type="ChEBI" id="CHEBI:17509"/>
        <dbReference type="ChEBI" id="CHEBI:78440"/>
        <dbReference type="EC" id="3.2.2.9"/>
    </reaction>
</comment>
<dbReference type="RefSeq" id="WP_077416854.1">
    <property type="nucleotide sequence ID" value="NZ_MLHJ01000067.1"/>
</dbReference>
<dbReference type="GO" id="GO:0008782">
    <property type="term" value="F:adenosylhomocysteine nucleosidase activity"/>
    <property type="evidence" value="ECO:0007669"/>
    <property type="project" value="UniProtKB-UniRule"/>
</dbReference>
<dbReference type="HAMAP" id="MF_01684">
    <property type="entry name" value="Salvage_MtnN"/>
    <property type="match status" value="1"/>
</dbReference>
<dbReference type="FunFam" id="3.40.50.1580:FF:000001">
    <property type="entry name" value="MTA/SAH nucleosidase family protein"/>
    <property type="match status" value="1"/>
</dbReference>
<keyword evidence="2 6" id="KW-0028">Amino-acid biosynthesis</keyword>
<dbReference type="Gene3D" id="3.40.50.1580">
    <property type="entry name" value="Nucleoside phosphorylase domain"/>
    <property type="match status" value="1"/>
</dbReference>
<sequence>MKIGIVGAMAQEVEILSGLMTEKTQTRVASAVIFEGKINGKAVALLQSGIGKVAAAIGTTALLQLAKPDVVINTGSAGGVAKDLKVGNIVISDETRYHDVDVTAFGYEKGQLPANPAAFLSDKKLADLAQNVAEAQGQSVKRGLICSGDSFIHSEEKLSAIKNDFPQVTAVEMEATAIAQVCHAFNVPFVVVRAISDSGDGEASLSFEEFLPLAARQSSALVLGMLDKL</sequence>
<comment type="function">
    <text evidence="6">Catalyzes the irreversible cleavage of the glycosidic bond in both 5'-methylthioadenosine (MTA) and S-adenosylhomocysteine (SAH/AdoHcy) to adenine and the corresponding thioribose, 5'-methylthioribose and S-ribosylhomocysteine, respectively. Also cleaves 5'-deoxyadenosine, a toxic by-product of radical S-adenosylmethionine (SAM) enzymes, into 5-deoxyribose and adenine.</text>
</comment>
<dbReference type="InterPro" id="IPR010049">
    <property type="entry name" value="MTA_SAH_Nsdase"/>
</dbReference>
<feature type="binding site" evidence="6">
    <location>
        <begin position="173"/>
        <end position="174"/>
    </location>
    <ligand>
        <name>substrate</name>
    </ligand>
</feature>
<name>A0A1V3IKK9_9PAST</name>
<dbReference type="SUPFAM" id="SSF53167">
    <property type="entry name" value="Purine and uridine phosphorylases"/>
    <property type="match status" value="1"/>
</dbReference>
<dbReference type="InterPro" id="IPR035994">
    <property type="entry name" value="Nucleoside_phosphorylase_sf"/>
</dbReference>
<dbReference type="OrthoDB" id="9792278at2"/>
<proteinExistence type="inferred from homology"/>
<evidence type="ECO:0000313" key="8">
    <source>
        <dbReference type="EMBL" id="OOF42145.1"/>
    </source>
</evidence>
<evidence type="ECO:0000256" key="1">
    <source>
        <dbReference type="ARBA" id="ARBA00004945"/>
    </source>
</evidence>
<dbReference type="AlphaFoldDB" id="A0A1V3IKK9"/>
<feature type="domain" description="Nucleoside phosphorylase" evidence="7">
    <location>
        <begin position="2"/>
        <end position="226"/>
    </location>
</feature>
<comment type="catalytic activity">
    <reaction evidence="5">
        <text>5'-deoxyadenosine + H2O = 5-deoxy-D-ribose + adenine</text>
        <dbReference type="Rhea" id="RHEA:29859"/>
        <dbReference type="ChEBI" id="CHEBI:15377"/>
        <dbReference type="ChEBI" id="CHEBI:16708"/>
        <dbReference type="ChEBI" id="CHEBI:17319"/>
        <dbReference type="ChEBI" id="CHEBI:149540"/>
        <dbReference type="EC" id="3.2.2.9"/>
    </reaction>
    <physiologicalReaction direction="left-to-right" evidence="5">
        <dbReference type="Rhea" id="RHEA:29860"/>
    </physiologicalReaction>
</comment>
<comment type="catalytic activity">
    <reaction evidence="6">
        <text>S-adenosyl-L-homocysteine + H2O = S-(5-deoxy-D-ribos-5-yl)-L-homocysteine + adenine</text>
        <dbReference type="Rhea" id="RHEA:17805"/>
        <dbReference type="ChEBI" id="CHEBI:15377"/>
        <dbReference type="ChEBI" id="CHEBI:16708"/>
        <dbReference type="ChEBI" id="CHEBI:57856"/>
        <dbReference type="ChEBI" id="CHEBI:58195"/>
        <dbReference type="EC" id="3.2.2.9"/>
    </reaction>
</comment>
<comment type="caution">
    <text evidence="8">The sequence shown here is derived from an EMBL/GenBank/DDBJ whole genome shotgun (WGS) entry which is preliminary data.</text>
</comment>
<evidence type="ECO:0000256" key="5">
    <source>
        <dbReference type="ARBA" id="ARBA00050313"/>
    </source>
</evidence>
<evidence type="ECO:0000256" key="3">
    <source>
        <dbReference type="ARBA" id="ARBA00022801"/>
    </source>
</evidence>
<gene>
    <name evidence="6" type="primary">mtnN</name>
    <name evidence="8" type="ORF">BKK50_07425</name>
</gene>
<organism evidence="8 9">
    <name type="scientific">Rodentibacter rarus</name>
    <dbReference type="NCBI Taxonomy" id="1908260"/>
    <lineage>
        <taxon>Bacteria</taxon>
        <taxon>Pseudomonadati</taxon>
        <taxon>Pseudomonadota</taxon>
        <taxon>Gammaproteobacteria</taxon>
        <taxon>Pasteurellales</taxon>
        <taxon>Pasteurellaceae</taxon>
        <taxon>Rodentibacter</taxon>
    </lineage>
</organism>
<evidence type="ECO:0000313" key="9">
    <source>
        <dbReference type="Proteomes" id="UP000189433"/>
    </source>
</evidence>
<keyword evidence="9" id="KW-1185">Reference proteome</keyword>
<dbReference type="PANTHER" id="PTHR46832:SF1">
    <property type="entry name" value="5'-METHYLTHIOADENOSINE_S-ADENOSYLHOMOCYSTEINE NUCLEOSIDASE"/>
    <property type="match status" value="1"/>
</dbReference>
<comment type="similarity">
    <text evidence="6">Belongs to the PNP/UDP phosphorylase family. MtnN subfamily.</text>
</comment>
<keyword evidence="3 6" id="KW-0378">Hydrolase</keyword>
<feature type="active site" description="Proton acceptor" evidence="6">
    <location>
        <position position="12"/>
    </location>
</feature>
<dbReference type="NCBIfam" id="NF004079">
    <property type="entry name" value="PRK05584.1"/>
    <property type="match status" value="1"/>
</dbReference>
<dbReference type="InterPro" id="IPR000845">
    <property type="entry name" value="Nucleoside_phosphorylase_d"/>
</dbReference>
<dbReference type="GO" id="GO:0019284">
    <property type="term" value="P:L-methionine salvage from S-adenosylmethionine"/>
    <property type="evidence" value="ECO:0007669"/>
    <property type="project" value="TreeGrafter"/>
</dbReference>
<protein>
    <recommendedName>
        <fullName evidence="6">5'-methylthioadenosine/S-adenosylhomocysteine nucleosidase</fullName>
        <shortName evidence="6">MTA/SAH nucleosidase</shortName>
        <shortName evidence="6">MTAN</shortName>
        <ecNumber evidence="6">3.2.2.9</ecNumber>
    </recommendedName>
    <alternativeName>
        <fullName evidence="6">5'-deoxyadenosine nucleosidase</fullName>
        <shortName evidence="6">DOA nucleosidase</shortName>
        <shortName evidence="6">dAdo nucleosidase</shortName>
    </alternativeName>
    <alternativeName>
        <fullName evidence="6">5'-methylthioadenosine nucleosidase</fullName>
        <shortName evidence="6">MTA nucleosidase</shortName>
    </alternativeName>
    <alternativeName>
        <fullName evidence="6">S-adenosylhomocysteine nucleosidase</fullName>
        <shortName evidence="6">AdoHcy nucleosidase</shortName>
        <shortName evidence="6">SAH nucleosidase</shortName>
        <shortName evidence="6">SRH nucleosidase</shortName>
    </alternativeName>
</protein>
<evidence type="ECO:0000256" key="6">
    <source>
        <dbReference type="HAMAP-Rule" id="MF_01684"/>
    </source>
</evidence>
<dbReference type="GO" id="GO:0008930">
    <property type="term" value="F:methylthioadenosine nucleosidase activity"/>
    <property type="evidence" value="ECO:0007669"/>
    <property type="project" value="UniProtKB-UniRule"/>
</dbReference>
<dbReference type="STRING" id="1908260.BKK50_07425"/>
<dbReference type="GO" id="GO:0019509">
    <property type="term" value="P:L-methionine salvage from methylthioadenosine"/>
    <property type="evidence" value="ECO:0007669"/>
    <property type="project" value="UniProtKB-UniRule"/>
</dbReference>
<evidence type="ECO:0000256" key="2">
    <source>
        <dbReference type="ARBA" id="ARBA00022605"/>
    </source>
</evidence>
<comment type="pathway">
    <text evidence="1 6">Amino-acid biosynthesis; L-methionine biosynthesis via salvage pathway; S-methyl-5-thio-alpha-D-ribose 1-phosphate from S-methyl-5'-thioadenosine (hydrolase route): step 1/2.</text>
</comment>
<dbReference type="GO" id="GO:0005829">
    <property type="term" value="C:cytosol"/>
    <property type="evidence" value="ECO:0007669"/>
    <property type="project" value="TreeGrafter"/>
</dbReference>
<evidence type="ECO:0000259" key="7">
    <source>
        <dbReference type="Pfam" id="PF01048"/>
    </source>
</evidence>
<feature type="binding site" evidence="6">
    <location>
        <position position="152"/>
    </location>
    <ligand>
        <name>substrate</name>
    </ligand>
</feature>
<dbReference type="PANTHER" id="PTHR46832">
    <property type="entry name" value="5'-METHYLTHIOADENOSINE/S-ADENOSYLHOMOCYSTEINE NUCLEOSIDASE"/>
    <property type="match status" value="1"/>
</dbReference>
<dbReference type="UniPathway" id="UPA00904">
    <property type="reaction ID" value="UER00871"/>
</dbReference>